<protein>
    <recommendedName>
        <fullName evidence="5">DUF4005 domain-containing protein</fullName>
    </recommendedName>
</protein>
<dbReference type="PANTHER" id="PTHR32295">
    <property type="entry name" value="IQ-DOMAIN 5-RELATED"/>
    <property type="match status" value="1"/>
</dbReference>
<comment type="subunit">
    <text evidence="3">Binds to multiple calmodulin (CaM) in the presence of Ca(2+) and CaM-like proteins.</text>
</comment>
<dbReference type="AlphaFoldDB" id="A0AAV3NW69"/>
<evidence type="ECO:0000259" key="5">
    <source>
        <dbReference type="Pfam" id="PF13178"/>
    </source>
</evidence>
<dbReference type="SMART" id="SM00015">
    <property type="entry name" value="IQ"/>
    <property type="match status" value="2"/>
</dbReference>
<dbReference type="CDD" id="cd23767">
    <property type="entry name" value="IQCD"/>
    <property type="match status" value="1"/>
</dbReference>
<evidence type="ECO:0000256" key="2">
    <source>
        <dbReference type="ARBA" id="ARBA00024341"/>
    </source>
</evidence>
<evidence type="ECO:0000313" key="6">
    <source>
        <dbReference type="EMBL" id="GAA0141963.1"/>
    </source>
</evidence>
<feature type="domain" description="DUF4005" evidence="5">
    <location>
        <begin position="334"/>
        <end position="375"/>
    </location>
</feature>
<evidence type="ECO:0000256" key="4">
    <source>
        <dbReference type="SAM" id="MobiDB-lite"/>
    </source>
</evidence>
<gene>
    <name evidence="6" type="ORF">LIER_02980</name>
</gene>
<dbReference type="PROSITE" id="PS50096">
    <property type="entry name" value="IQ"/>
    <property type="match status" value="2"/>
</dbReference>
<dbReference type="InterPro" id="IPR025064">
    <property type="entry name" value="DUF4005"/>
</dbReference>
<evidence type="ECO:0000256" key="3">
    <source>
        <dbReference type="ARBA" id="ARBA00024378"/>
    </source>
</evidence>
<dbReference type="Pfam" id="PF00612">
    <property type="entry name" value="IQ"/>
    <property type="match status" value="1"/>
</dbReference>
<evidence type="ECO:0000256" key="1">
    <source>
        <dbReference type="ARBA" id="ARBA00022860"/>
    </source>
</evidence>
<dbReference type="PANTHER" id="PTHR32295:SF212">
    <property type="entry name" value="CALMODULIN BINDING PROTEIN-RELATED"/>
    <property type="match status" value="1"/>
</dbReference>
<keyword evidence="7" id="KW-1185">Reference proteome</keyword>
<dbReference type="Gene3D" id="1.20.5.190">
    <property type="match status" value="1"/>
</dbReference>
<feature type="region of interest" description="Disordered" evidence="4">
    <location>
        <begin position="312"/>
        <end position="335"/>
    </location>
</feature>
<organism evidence="6 7">
    <name type="scientific">Lithospermum erythrorhizon</name>
    <name type="common">Purple gromwell</name>
    <name type="synonym">Lithospermum officinale var. erythrorhizon</name>
    <dbReference type="NCBI Taxonomy" id="34254"/>
    <lineage>
        <taxon>Eukaryota</taxon>
        <taxon>Viridiplantae</taxon>
        <taxon>Streptophyta</taxon>
        <taxon>Embryophyta</taxon>
        <taxon>Tracheophyta</taxon>
        <taxon>Spermatophyta</taxon>
        <taxon>Magnoliopsida</taxon>
        <taxon>eudicotyledons</taxon>
        <taxon>Gunneridae</taxon>
        <taxon>Pentapetalae</taxon>
        <taxon>asterids</taxon>
        <taxon>lamiids</taxon>
        <taxon>Boraginales</taxon>
        <taxon>Boraginaceae</taxon>
        <taxon>Boraginoideae</taxon>
        <taxon>Lithospermeae</taxon>
        <taxon>Lithospermum</taxon>
    </lineage>
</organism>
<name>A0AAV3NW69_LITER</name>
<evidence type="ECO:0000313" key="7">
    <source>
        <dbReference type="Proteomes" id="UP001454036"/>
    </source>
</evidence>
<accession>A0AAV3NW69</accession>
<dbReference type="Pfam" id="PF13178">
    <property type="entry name" value="DUF4005"/>
    <property type="match status" value="1"/>
</dbReference>
<sequence length="409" mass="47098">MGKKRSWFSFVKRLFISDSKSKTEKKTKKWKWIFGKFKLRQYPGITASKKTISEVTEEQRKHVLAAAIATAAAAEAAVAAANAAVEVVRLTHVPSTLRQQTRNSAAIRIQSAYRGHLARKALDALKGLVKLQAVIRGEIARNRTIAKLKLLRSMSMTRSQVHQLKTGTTEHNFNASERKQIVIPKEMMKFQQLECEFHKQRNWGLDLISREDMDISWLKKQEALIKRERMKKYSYSHRERRNDEFLEMAGTNEKMDEHSKRIDRWTEIQTLKKPPTDNSKLYNSILQSRFIAKDGNQMSRIKLRNAVCDQDSTDGLNSPFSRPRRSFGDMSDSSLQNSPMMFPTYMAATESAKAKSRSLSTPRQRLQLYDPHSGQNSPYKSKFSSWNSFNGEMSSTERKFGISQLRYAN</sequence>
<dbReference type="EMBL" id="BAABME010000344">
    <property type="protein sequence ID" value="GAA0141963.1"/>
    <property type="molecule type" value="Genomic_DNA"/>
</dbReference>
<comment type="similarity">
    <text evidence="2">Belongs to the IQD family.</text>
</comment>
<dbReference type="GO" id="GO:0005516">
    <property type="term" value="F:calmodulin binding"/>
    <property type="evidence" value="ECO:0007669"/>
    <property type="project" value="UniProtKB-KW"/>
</dbReference>
<keyword evidence="1" id="KW-0112">Calmodulin-binding</keyword>
<comment type="caution">
    <text evidence="6">The sequence shown here is derived from an EMBL/GenBank/DDBJ whole genome shotgun (WGS) entry which is preliminary data.</text>
</comment>
<reference evidence="6 7" key="1">
    <citation type="submission" date="2024-01" db="EMBL/GenBank/DDBJ databases">
        <title>The complete chloroplast genome sequence of Lithospermum erythrorhizon: insights into the phylogenetic relationship among Boraginaceae species and the maternal lineages of purple gromwells.</title>
        <authorList>
            <person name="Okada T."/>
            <person name="Watanabe K."/>
        </authorList>
    </citation>
    <scope>NUCLEOTIDE SEQUENCE [LARGE SCALE GENOMIC DNA]</scope>
</reference>
<proteinExistence type="inferred from homology"/>
<dbReference type="InterPro" id="IPR000048">
    <property type="entry name" value="IQ_motif_EF-hand-BS"/>
</dbReference>
<dbReference type="Proteomes" id="UP001454036">
    <property type="component" value="Unassembled WGS sequence"/>
</dbReference>